<evidence type="ECO:0000313" key="9">
    <source>
        <dbReference type="Proteomes" id="UP000291343"/>
    </source>
</evidence>
<comment type="caution">
    <text evidence="8">The sequence shown here is derived from an EMBL/GenBank/DDBJ whole genome shotgun (WGS) entry which is preliminary data.</text>
</comment>
<evidence type="ECO:0000256" key="1">
    <source>
        <dbReference type="ARBA" id="ARBA00004370"/>
    </source>
</evidence>
<organism evidence="8 9">
    <name type="scientific">Laodelphax striatellus</name>
    <name type="common">Small brown planthopper</name>
    <name type="synonym">Delphax striatella</name>
    <dbReference type="NCBI Taxonomy" id="195883"/>
    <lineage>
        <taxon>Eukaryota</taxon>
        <taxon>Metazoa</taxon>
        <taxon>Ecdysozoa</taxon>
        <taxon>Arthropoda</taxon>
        <taxon>Hexapoda</taxon>
        <taxon>Insecta</taxon>
        <taxon>Pterygota</taxon>
        <taxon>Neoptera</taxon>
        <taxon>Paraneoptera</taxon>
        <taxon>Hemiptera</taxon>
        <taxon>Auchenorrhyncha</taxon>
        <taxon>Fulgoroidea</taxon>
        <taxon>Delphacidae</taxon>
        <taxon>Criomorphinae</taxon>
        <taxon>Laodelphax</taxon>
    </lineage>
</organism>
<dbReference type="InterPro" id="IPR020894">
    <property type="entry name" value="Cadherin_CS"/>
</dbReference>
<dbReference type="SMR" id="A0A482XJQ0"/>
<dbReference type="PROSITE" id="PS00232">
    <property type="entry name" value="CADHERIN_1"/>
    <property type="match status" value="1"/>
</dbReference>
<evidence type="ECO:0000256" key="6">
    <source>
        <dbReference type="SAM" id="SignalP"/>
    </source>
</evidence>
<name>A0A482XJQ0_LAOST</name>
<feature type="signal peptide" evidence="6">
    <location>
        <begin position="1"/>
        <end position="24"/>
    </location>
</feature>
<keyword evidence="3 5" id="KW-0106">Calcium</keyword>
<dbReference type="InterPro" id="IPR039808">
    <property type="entry name" value="Cadherin"/>
</dbReference>
<dbReference type="PANTHER" id="PTHR24027:SF438">
    <property type="entry name" value="CADHERIN 23"/>
    <property type="match status" value="1"/>
</dbReference>
<dbReference type="PANTHER" id="PTHR24027">
    <property type="entry name" value="CADHERIN-23"/>
    <property type="match status" value="1"/>
</dbReference>
<dbReference type="InterPro" id="IPR015919">
    <property type="entry name" value="Cadherin-like_sf"/>
</dbReference>
<feature type="domain" description="Cadherin" evidence="7">
    <location>
        <begin position="141"/>
        <end position="245"/>
    </location>
</feature>
<dbReference type="Gene3D" id="2.60.40.60">
    <property type="entry name" value="Cadherins"/>
    <property type="match status" value="2"/>
</dbReference>
<dbReference type="PROSITE" id="PS50268">
    <property type="entry name" value="CADHERIN_2"/>
    <property type="match status" value="1"/>
</dbReference>
<accession>A0A482XJQ0</accession>
<reference evidence="8 9" key="1">
    <citation type="journal article" date="2017" name="Gigascience">
        <title>Genome sequence of the small brown planthopper, Laodelphax striatellus.</title>
        <authorList>
            <person name="Zhu J."/>
            <person name="Jiang F."/>
            <person name="Wang X."/>
            <person name="Yang P."/>
            <person name="Bao Y."/>
            <person name="Zhao W."/>
            <person name="Wang W."/>
            <person name="Lu H."/>
            <person name="Wang Q."/>
            <person name="Cui N."/>
            <person name="Li J."/>
            <person name="Chen X."/>
            <person name="Luo L."/>
            <person name="Yu J."/>
            <person name="Kang L."/>
            <person name="Cui F."/>
        </authorList>
    </citation>
    <scope>NUCLEOTIDE SEQUENCE [LARGE SCALE GENOMIC DNA]</scope>
    <source>
        <strain evidence="8">Lst14</strain>
    </source>
</reference>
<keyword evidence="9" id="KW-1185">Reference proteome</keyword>
<dbReference type="InterPro" id="IPR002126">
    <property type="entry name" value="Cadherin-like_dom"/>
</dbReference>
<dbReference type="EMBL" id="QKKF02007569">
    <property type="protein sequence ID" value="RZF45904.1"/>
    <property type="molecule type" value="Genomic_DNA"/>
</dbReference>
<dbReference type="GO" id="GO:0007156">
    <property type="term" value="P:homophilic cell adhesion via plasma membrane adhesion molecules"/>
    <property type="evidence" value="ECO:0007669"/>
    <property type="project" value="InterPro"/>
</dbReference>
<dbReference type="AlphaFoldDB" id="A0A482XJQ0"/>
<gene>
    <name evidence="8" type="ORF">LSTR_LSTR008281</name>
</gene>
<dbReference type="GO" id="GO:0016342">
    <property type="term" value="C:catenin complex"/>
    <property type="evidence" value="ECO:0007669"/>
    <property type="project" value="TreeGrafter"/>
</dbReference>
<evidence type="ECO:0000256" key="3">
    <source>
        <dbReference type="ARBA" id="ARBA00022837"/>
    </source>
</evidence>
<keyword evidence="6" id="KW-0732">Signal</keyword>
<sequence length="247" mass="27431">MAVGLPQLCLVVLSLASCALFTQGCQFYPPGEYLRFVRVSESLKVGGEVLQVEVHPRRNLSIQPVDKTDDVRFFKYVSLNRTVVSIRLAQSLEDLVDQQVPQNVLKFRLVCDYLDSEDVITSYLSVTVYVEDVNDHHPIFVDAPYQVTVDELTPIGITLFRGIHAIDRDKPNTPNSEIHYSVLAGNEKGKFGIDGGARASLVLRNPLDYDMGDTNFLLTIIASDRGSPPKNSTTTIKITVTDSDDLN</sequence>
<dbReference type="CDD" id="cd11304">
    <property type="entry name" value="Cadherin_repeat"/>
    <property type="match status" value="1"/>
</dbReference>
<dbReference type="STRING" id="195883.A0A482XJQ0"/>
<dbReference type="GO" id="GO:0016477">
    <property type="term" value="P:cell migration"/>
    <property type="evidence" value="ECO:0007669"/>
    <property type="project" value="TreeGrafter"/>
</dbReference>
<protein>
    <recommendedName>
        <fullName evidence="7">Cadherin domain-containing protein</fullName>
    </recommendedName>
</protein>
<dbReference type="GO" id="GO:0008013">
    <property type="term" value="F:beta-catenin binding"/>
    <property type="evidence" value="ECO:0007669"/>
    <property type="project" value="TreeGrafter"/>
</dbReference>
<dbReference type="SMART" id="SM00112">
    <property type="entry name" value="CA"/>
    <property type="match status" value="1"/>
</dbReference>
<evidence type="ECO:0000259" key="7">
    <source>
        <dbReference type="PROSITE" id="PS50268"/>
    </source>
</evidence>
<dbReference type="FunFam" id="2.60.40.60:FF:000104">
    <property type="entry name" value="cadherin-23 isoform X1"/>
    <property type="match status" value="1"/>
</dbReference>
<dbReference type="OrthoDB" id="6252479at2759"/>
<dbReference type="GO" id="GO:0005509">
    <property type="term" value="F:calcium ion binding"/>
    <property type="evidence" value="ECO:0007669"/>
    <property type="project" value="UniProtKB-UniRule"/>
</dbReference>
<keyword evidence="4" id="KW-0472">Membrane</keyword>
<proteinExistence type="predicted"/>
<dbReference type="Proteomes" id="UP000291343">
    <property type="component" value="Unassembled WGS sequence"/>
</dbReference>
<dbReference type="GO" id="GO:0045296">
    <property type="term" value="F:cadherin binding"/>
    <property type="evidence" value="ECO:0007669"/>
    <property type="project" value="TreeGrafter"/>
</dbReference>
<feature type="non-terminal residue" evidence="8">
    <location>
        <position position="247"/>
    </location>
</feature>
<keyword evidence="2" id="KW-0677">Repeat</keyword>
<evidence type="ECO:0000256" key="2">
    <source>
        <dbReference type="ARBA" id="ARBA00022737"/>
    </source>
</evidence>
<dbReference type="PRINTS" id="PR00205">
    <property type="entry name" value="CADHERIN"/>
</dbReference>
<evidence type="ECO:0000256" key="4">
    <source>
        <dbReference type="ARBA" id="ARBA00023136"/>
    </source>
</evidence>
<dbReference type="Pfam" id="PF00028">
    <property type="entry name" value="Cadherin"/>
    <property type="match status" value="1"/>
</dbReference>
<evidence type="ECO:0000313" key="8">
    <source>
        <dbReference type="EMBL" id="RZF45904.1"/>
    </source>
</evidence>
<comment type="subcellular location">
    <subcellularLocation>
        <location evidence="1">Membrane</location>
    </subcellularLocation>
</comment>
<dbReference type="SUPFAM" id="SSF49313">
    <property type="entry name" value="Cadherin-like"/>
    <property type="match status" value="1"/>
</dbReference>
<dbReference type="InParanoid" id="A0A482XJQ0"/>
<evidence type="ECO:0000256" key="5">
    <source>
        <dbReference type="PROSITE-ProRule" id="PRU00043"/>
    </source>
</evidence>
<feature type="chain" id="PRO_5019867610" description="Cadherin domain-containing protein" evidence="6">
    <location>
        <begin position="25"/>
        <end position="247"/>
    </location>
</feature>